<evidence type="ECO:0000313" key="2">
    <source>
        <dbReference type="EMBL" id="OSX80925.1"/>
    </source>
</evidence>
<feature type="region of interest" description="Disordered" evidence="1">
    <location>
        <begin position="150"/>
        <end position="172"/>
    </location>
</feature>
<dbReference type="Proteomes" id="UP000218209">
    <property type="component" value="Unassembled WGS sequence"/>
</dbReference>
<proteinExistence type="predicted"/>
<dbReference type="EMBL" id="KV918767">
    <property type="protein sequence ID" value="OSX80925.1"/>
    <property type="molecule type" value="Genomic_DNA"/>
</dbReference>
<evidence type="ECO:0000313" key="3">
    <source>
        <dbReference type="Proteomes" id="UP000218209"/>
    </source>
</evidence>
<feature type="region of interest" description="Disordered" evidence="1">
    <location>
        <begin position="107"/>
        <end position="136"/>
    </location>
</feature>
<protein>
    <submittedName>
        <fullName evidence="2">Uncharacterized protein</fullName>
    </submittedName>
</protein>
<sequence length="224" mass="23473">MTSGWSLTRWRRVGNRRRRRCQWSLALGQRRRACLGRGERASPRRQRRCGGPPGGGGSRTLSVTWHGRWGGRGGRRRRWRASAAGRAAASAADAERRAVATRWGGQGWNRRGIRTPPLRGRRPCAAAGGEGGAPAAGVAVGRRRCALGGPRRGGLGHAGRPPGGGPTAGGGGKRVTTIGSRYHTGGGVDVAGAWPSGRPRFVGRGLGAAVPASTRSECLACHCR</sequence>
<reference evidence="2 3" key="1">
    <citation type="submission" date="2017-03" db="EMBL/GenBank/DDBJ databases">
        <title>WGS assembly of Porphyra umbilicalis.</title>
        <authorList>
            <person name="Brawley S.H."/>
            <person name="Blouin N.A."/>
            <person name="Ficko-Blean E."/>
            <person name="Wheeler G.L."/>
            <person name="Lohr M."/>
            <person name="Goodson H.V."/>
            <person name="Jenkins J.W."/>
            <person name="Blaby-Haas C.E."/>
            <person name="Helliwell K.E."/>
            <person name="Chan C."/>
            <person name="Marriage T."/>
            <person name="Bhattacharya D."/>
            <person name="Klein A.S."/>
            <person name="Badis Y."/>
            <person name="Brodie J."/>
            <person name="Cao Y."/>
            <person name="Collen J."/>
            <person name="Dittami S.M."/>
            <person name="Gachon C.M."/>
            <person name="Green B.R."/>
            <person name="Karpowicz S."/>
            <person name="Kim J.W."/>
            <person name="Kudahl U."/>
            <person name="Lin S."/>
            <person name="Michel G."/>
            <person name="Mittag M."/>
            <person name="Olson B.J."/>
            <person name="Pangilinan J."/>
            <person name="Peng Y."/>
            <person name="Qiu H."/>
            <person name="Shu S."/>
            <person name="Singer J.T."/>
            <person name="Smith A.G."/>
            <person name="Sprecher B.N."/>
            <person name="Wagner V."/>
            <person name="Wang W."/>
            <person name="Wang Z.-Y."/>
            <person name="Yan J."/>
            <person name="Yarish C."/>
            <person name="Zoeuner-Riek S."/>
            <person name="Zhuang Y."/>
            <person name="Zou Y."/>
            <person name="Lindquist E.A."/>
            <person name="Grimwood J."/>
            <person name="Barry K."/>
            <person name="Rokhsar D.S."/>
            <person name="Schmutz J."/>
            <person name="Stiller J.W."/>
            <person name="Grossman A.R."/>
            <person name="Prochnik S.E."/>
        </authorList>
    </citation>
    <scope>NUCLEOTIDE SEQUENCE [LARGE SCALE GENOMIC DNA]</scope>
    <source>
        <strain evidence="2">4086291</strain>
    </source>
</reference>
<gene>
    <name evidence="2" type="ORF">BU14_0031s0093</name>
</gene>
<evidence type="ECO:0000256" key="1">
    <source>
        <dbReference type="SAM" id="MobiDB-lite"/>
    </source>
</evidence>
<feature type="region of interest" description="Disordered" evidence="1">
    <location>
        <begin position="36"/>
        <end position="62"/>
    </location>
</feature>
<keyword evidence="3" id="KW-1185">Reference proteome</keyword>
<organism evidence="2 3">
    <name type="scientific">Porphyra umbilicalis</name>
    <name type="common">Purple laver</name>
    <name type="synonym">Red alga</name>
    <dbReference type="NCBI Taxonomy" id="2786"/>
    <lineage>
        <taxon>Eukaryota</taxon>
        <taxon>Rhodophyta</taxon>
        <taxon>Bangiophyceae</taxon>
        <taxon>Bangiales</taxon>
        <taxon>Bangiaceae</taxon>
        <taxon>Porphyra</taxon>
    </lineage>
</organism>
<dbReference type="AlphaFoldDB" id="A0A1X6PJD4"/>
<accession>A0A1X6PJD4</accession>
<name>A0A1X6PJD4_PORUM</name>